<sequence length="89" mass="10383">MDCGFVFFEEVAVYFSEEEWSQPYPDPKALYSEVMLENHRNMISLGNNGQENQDSCEVFQVISAKFGEVWNSNGIQKPREKPKNWNQES</sequence>
<reference evidence="2" key="2">
    <citation type="submission" date="2025-09" db="UniProtKB">
        <authorList>
            <consortium name="Ensembl"/>
        </authorList>
    </citation>
    <scope>IDENTIFICATION</scope>
</reference>
<feature type="domain" description="KRAB" evidence="1">
    <location>
        <begin position="6"/>
        <end position="89"/>
    </location>
</feature>
<dbReference type="Ensembl" id="ENSLLTT00000000646.1">
    <property type="protein sequence ID" value="ENSLLTP00000000624.1"/>
    <property type="gene ID" value="ENSLLTG00000000498.1"/>
</dbReference>
<dbReference type="CDD" id="cd07765">
    <property type="entry name" value="KRAB_A-box"/>
    <property type="match status" value="1"/>
</dbReference>
<name>A0A8C5RAS3_LATLA</name>
<dbReference type="PANTHER" id="PTHR23232:SF142">
    <property type="entry name" value="GASTRULA ZINC FINGER PROTEIN XLCGF57.1-LIKE-RELATED"/>
    <property type="match status" value="1"/>
</dbReference>
<dbReference type="PANTHER" id="PTHR23232">
    <property type="entry name" value="KRAB DOMAIN C2H2 ZINC FINGER"/>
    <property type="match status" value="1"/>
</dbReference>
<dbReference type="SMART" id="SM00349">
    <property type="entry name" value="KRAB"/>
    <property type="match status" value="1"/>
</dbReference>
<protein>
    <recommendedName>
        <fullName evidence="1">KRAB domain-containing protein</fullName>
    </recommendedName>
</protein>
<proteinExistence type="predicted"/>
<dbReference type="InterPro" id="IPR050169">
    <property type="entry name" value="Krueppel_C2H2_ZnF"/>
</dbReference>
<accession>A0A8C5RAS3</accession>
<dbReference type="InterPro" id="IPR001909">
    <property type="entry name" value="KRAB"/>
</dbReference>
<dbReference type="GeneTree" id="ENSGT01140000282603"/>
<dbReference type="GO" id="GO:0006355">
    <property type="term" value="P:regulation of DNA-templated transcription"/>
    <property type="evidence" value="ECO:0007669"/>
    <property type="project" value="InterPro"/>
</dbReference>
<evidence type="ECO:0000313" key="3">
    <source>
        <dbReference type="Proteomes" id="UP000694406"/>
    </source>
</evidence>
<dbReference type="InterPro" id="IPR036051">
    <property type="entry name" value="KRAB_dom_sf"/>
</dbReference>
<dbReference type="SUPFAM" id="SSF109640">
    <property type="entry name" value="KRAB domain (Kruppel-associated box)"/>
    <property type="match status" value="1"/>
</dbReference>
<dbReference type="Gene3D" id="6.10.140.140">
    <property type="match status" value="1"/>
</dbReference>
<evidence type="ECO:0000313" key="2">
    <source>
        <dbReference type="Ensembl" id="ENSLLTP00000000624.1"/>
    </source>
</evidence>
<keyword evidence="3" id="KW-1185">Reference proteome</keyword>
<reference evidence="2" key="1">
    <citation type="submission" date="2025-08" db="UniProtKB">
        <authorList>
            <consortium name="Ensembl"/>
        </authorList>
    </citation>
    <scope>IDENTIFICATION</scope>
</reference>
<dbReference type="PROSITE" id="PS50805">
    <property type="entry name" value="KRAB"/>
    <property type="match status" value="1"/>
</dbReference>
<dbReference type="Proteomes" id="UP000694406">
    <property type="component" value="Unplaced"/>
</dbReference>
<dbReference type="Pfam" id="PF01352">
    <property type="entry name" value="KRAB"/>
    <property type="match status" value="1"/>
</dbReference>
<organism evidence="2 3">
    <name type="scientific">Laticauda laticaudata</name>
    <name type="common">Blue-ringed sea krait</name>
    <name type="synonym">Blue-lipped sea krait</name>
    <dbReference type="NCBI Taxonomy" id="8630"/>
    <lineage>
        <taxon>Eukaryota</taxon>
        <taxon>Metazoa</taxon>
        <taxon>Chordata</taxon>
        <taxon>Craniata</taxon>
        <taxon>Vertebrata</taxon>
        <taxon>Euteleostomi</taxon>
        <taxon>Lepidosauria</taxon>
        <taxon>Squamata</taxon>
        <taxon>Bifurcata</taxon>
        <taxon>Unidentata</taxon>
        <taxon>Episquamata</taxon>
        <taxon>Toxicofera</taxon>
        <taxon>Serpentes</taxon>
        <taxon>Colubroidea</taxon>
        <taxon>Elapidae</taxon>
        <taxon>Laticaudinae</taxon>
        <taxon>Laticauda</taxon>
    </lineage>
</organism>
<dbReference type="AlphaFoldDB" id="A0A8C5RAS3"/>
<evidence type="ECO:0000259" key="1">
    <source>
        <dbReference type="PROSITE" id="PS50805"/>
    </source>
</evidence>